<proteinExistence type="predicted"/>
<evidence type="ECO:0000313" key="2">
    <source>
        <dbReference type="Proteomes" id="UP000012073"/>
    </source>
</evidence>
<evidence type="ECO:0000313" key="1">
    <source>
        <dbReference type="EMBL" id="CDF40410.1"/>
    </source>
</evidence>
<name>R7QSP4_CHOCR</name>
<reference evidence="2" key="1">
    <citation type="journal article" date="2013" name="Proc. Natl. Acad. Sci. U.S.A.">
        <title>Genome structure and metabolic features in the red seaweed Chondrus crispus shed light on evolution of the Archaeplastida.</title>
        <authorList>
            <person name="Collen J."/>
            <person name="Porcel B."/>
            <person name="Carre W."/>
            <person name="Ball S.G."/>
            <person name="Chaparro C."/>
            <person name="Tonon T."/>
            <person name="Barbeyron T."/>
            <person name="Michel G."/>
            <person name="Noel B."/>
            <person name="Valentin K."/>
            <person name="Elias M."/>
            <person name="Artiguenave F."/>
            <person name="Arun A."/>
            <person name="Aury J.M."/>
            <person name="Barbosa-Neto J.F."/>
            <person name="Bothwell J.H."/>
            <person name="Bouget F.Y."/>
            <person name="Brillet L."/>
            <person name="Cabello-Hurtado F."/>
            <person name="Capella-Gutierrez S."/>
            <person name="Charrier B."/>
            <person name="Cladiere L."/>
            <person name="Cock J.M."/>
            <person name="Coelho S.M."/>
            <person name="Colleoni C."/>
            <person name="Czjzek M."/>
            <person name="Da Silva C."/>
            <person name="Delage L."/>
            <person name="Denoeud F."/>
            <person name="Deschamps P."/>
            <person name="Dittami S.M."/>
            <person name="Gabaldon T."/>
            <person name="Gachon C.M."/>
            <person name="Groisillier A."/>
            <person name="Herve C."/>
            <person name="Jabbari K."/>
            <person name="Katinka M."/>
            <person name="Kloareg B."/>
            <person name="Kowalczyk N."/>
            <person name="Labadie K."/>
            <person name="Leblanc C."/>
            <person name="Lopez P.J."/>
            <person name="McLachlan D.H."/>
            <person name="Meslet-Cladiere L."/>
            <person name="Moustafa A."/>
            <person name="Nehr Z."/>
            <person name="Nyvall Collen P."/>
            <person name="Panaud O."/>
            <person name="Partensky F."/>
            <person name="Poulain J."/>
            <person name="Rensing S.A."/>
            <person name="Rousvoal S."/>
            <person name="Samson G."/>
            <person name="Symeonidi A."/>
            <person name="Weissenbach J."/>
            <person name="Zambounis A."/>
            <person name="Wincker P."/>
            <person name="Boyen C."/>
        </authorList>
    </citation>
    <scope>NUCLEOTIDE SEQUENCE [LARGE SCALE GENOMIC DNA]</scope>
    <source>
        <strain evidence="2">cv. Stackhouse</strain>
    </source>
</reference>
<organism evidence="1 2">
    <name type="scientific">Chondrus crispus</name>
    <name type="common">Carrageen Irish moss</name>
    <name type="synonym">Polymorpha crispa</name>
    <dbReference type="NCBI Taxonomy" id="2769"/>
    <lineage>
        <taxon>Eukaryota</taxon>
        <taxon>Rhodophyta</taxon>
        <taxon>Florideophyceae</taxon>
        <taxon>Rhodymeniophycidae</taxon>
        <taxon>Gigartinales</taxon>
        <taxon>Gigartinaceae</taxon>
        <taxon>Chondrus</taxon>
    </lineage>
</organism>
<dbReference type="GeneID" id="17318415"/>
<dbReference type="KEGG" id="ccp:CHC_T00007187001"/>
<dbReference type="EMBL" id="HG002168">
    <property type="protein sequence ID" value="CDF40410.1"/>
    <property type="molecule type" value="Genomic_DNA"/>
</dbReference>
<dbReference type="AlphaFoldDB" id="R7QSP4"/>
<dbReference type="Gramene" id="CDF40410">
    <property type="protein sequence ID" value="CDF40410"/>
    <property type="gene ID" value="CHC_T00007187001"/>
</dbReference>
<accession>R7QSP4</accession>
<dbReference type="Proteomes" id="UP000012073">
    <property type="component" value="Unassembled WGS sequence"/>
</dbReference>
<dbReference type="RefSeq" id="XP_005710704.1">
    <property type="nucleotide sequence ID" value="XM_005710647.1"/>
</dbReference>
<gene>
    <name evidence="1" type="ORF">CHC_T00007187001</name>
</gene>
<dbReference type="PhylomeDB" id="R7QSP4"/>
<keyword evidence="2" id="KW-1185">Reference proteome</keyword>
<protein>
    <submittedName>
        <fullName evidence="1">Uncharacterized protein</fullName>
    </submittedName>
</protein>
<sequence length="59" mass="6533">MSAVPRIRSVMSCQSSTHSQRRLIHLSTSHIRTVSSQDADTTCLPPALIPTLRPYPCVQ</sequence>